<keyword evidence="2" id="KW-1185">Reference proteome</keyword>
<accession>A0ABU8JPV7</accession>
<dbReference type="InterPro" id="IPR011330">
    <property type="entry name" value="Glyco_hydro/deAcase_b/a-brl"/>
</dbReference>
<dbReference type="Pfam" id="PF03746">
    <property type="entry name" value="LamB_YcsF"/>
    <property type="match status" value="1"/>
</dbReference>
<dbReference type="PANTHER" id="PTHR30292:SF0">
    <property type="entry name" value="5-OXOPROLINASE SUBUNIT A"/>
    <property type="match status" value="1"/>
</dbReference>
<organism evidence="1 2">
    <name type="scientific">Dickeya chrysanthemi</name>
    <name type="common">Pectobacterium chrysanthemi</name>
    <name type="synonym">Erwinia chrysanthemi</name>
    <dbReference type="NCBI Taxonomy" id="556"/>
    <lineage>
        <taxon>Bacteria</taxon>
        <taxon>Pseudomonadati</taxon>
        <taxon>Pseudomonadota</taxon>
        <taxon>Gammaproteobacteria</taxon>
        <taxon>Enterobacterales</taxon>
        <taxon>Pectobacteriaceae</taxon>
        <taxon>Dickeya</taxon>
    </lineage>
</organism>
<proteinExistence type="predicted"/>
<reference evidence="1 2" key="1">
    <citation type="submission" date="2024-03" db="EMBL/GenBank/DDBJ databases">
        <title>Analysis of soft rot Pectobacteriaceae population diversity in US potato growing regions between 2016 and 2022.</title>
        <authorList>
            <person name="Ma X."/>
            <person name="Zhang X."/>
            <person name="Stodghill P."/>
            <person name="Rioux R."/>
            <person name="Babler B."/>
            <person name="Shrestha S."/>
            <person name="Babler B."/>
            <person name="Rivedal H."/>
            <person name="Frost K."/>
            <person name="Hao J."/>
            <person name="Secor G."/>
            <person name="Swingle B."/>
        </authorList>
    </citation>
    <scope>NUCLEOTIDE SEQUENCE [LARGE SCALE GENOMIC DNA]</scope>
    <source>
        <strain evidence="1 2">SR64</strain>
    </source>
</reference>
<comment type="caution">
    <text evidence="1">The sequence shown here is derived from an EMBL/GenBank/DDBJ whole genome shotgun (WGS) entry which is preliminary data.</text>
</comment>
<dbReference type="PANTHER" id="PTHR30292">
    <property type="entry name" value="UNCHARACTERIZED PROTEIN YBGL-RELATED"/>
    <property type="match status" value="1"/>
</dbReference>
<dbReference type="SUPFAM" id="SSF88713">
    <property type="entry name" value="Glycoside hydrolase/deacetylase"/>
    <property type="match status" value="1"/>
</dbReference>
<name>A0ABU8JPV7_DICCH</name>
<dbReference type="NCBIfam" id="NF003814">
    <property type="entry name" value="PRK05406.1-3"/>
    <property type="match status" value="1"/>
</dbReference>
<dbReference type="RefSeq" id="WP_040000685.1">
    <property type="nucleotide sequence ID" value="NZ_CP161827.1"/>
</dbReference>
<dbReference type="NCBIfam" id="NF003816">
    <property type="entry name" value="PRK05406.1-5"/>
    <property type="match status" value="1"/>
</dbReference>
<dbReference type="Gene3D" id="3.20.20.370">
    <property type="entry name" value="Glycoside hydrolase/deacetylase"/>
    <property type="match status" value="1"/>
</dbReference>
<evidence type="ECO:0000313" key="2">
    <source>
        <dbReference type="Proteomes" id="UP001359469"/>
    </source>
</evidence>
<evidence type="ECO:0000313" key="1">
    <source>
        <dbReference type="EMBL" id="MEI7065472.1"/>
    </source>
</evidence>
<dbReference type="EMBL" id="JBBBOO010000015">
    <property type="protein sequence ID" value="MEI7065472.1"/>
    <property type="molecule type" value="Genomic_DNA"/>
</dbReference>
<dbReference type="InterPro" id="IPR005501">
    <property type="entry name" value="LamB/YcsF/PxpA-like"/>
</dbReference>
<dbReference type="CDD" id="cd11664">
    <property type="entry name" value="LamB_YcsF_like_2"/>
    <property type="match status" value="1"/>
</dbReference>
<protein>
    <submittedName>
        <fullName evidence="1">5-oxoprolinase subunit PxpA</fullName>
    </submittedName>
</protein>
<sequence length="260" mass="29260">MKYEIDLNSDMGENFGPWKIGDDVDQEIMPYISSANIAAGFHAGDPTTIRQTIEWARENDVAVGAHPGFRDLVGFGRRHIHSQPQEMVNDILYQLGALREFTRLYQLPLQHVKPHGALYMHLARDRPAAQLFVETLHRLDPELRLFCLHGSLVWQEAKKLQHPVICEFYGDREYDASGSIVFTRRVGALDPARVASKVVRACLEGKVTSIDGEDISVEFESVCIHSDTPGALALIKTTREALNNANIHVRSPLQNSVNHW</sequence>
<gene>
    <name evidence="1" type="ORF">WCU84_17710</name>
</gene>
<dbReference type="Proteomes" id="UP001359469">
    <property type="component" value="Unassembled WGS sequence"/>
</dbReference>